<dbReference type="GO" id="GO:0098721">
    <property type="term" value="P:uracil import across plasma membrane"/>
    <property type="evidence" value="ECO:0000318"/>
    <property type="project" value="GO_Central"/>
</dbReference>
<dbReference type="OMA" id="TIIQCKG"/>
<dbReference type="STRING" id="5786.F0ZV66"/>
<dbReference type="OrthoDB" id="1641903at2759"/>
<sequence>MVLLKVIPTNKDEVITTAKSLLTIILNYFPRYTLKSIDTLPINVDERLPWLPTILLSFQHVLAMFGATVGYPTNTALLFSGVGTIIFYICTGGKVPSYLGSSFAFVGVVNAATGYVPGSGPNPNIPLASGGIVICGFIYLGISLIVLIAGHAWLEFLTPPVVTGSVIISIGLHLANNAVNQANTSGFDAWMALVTVFVVVLCTCYGPGPLKRLPILVGGVTGYLVYLFFGLGGVGPGIDFTIVKDSKWIGAPATATPKFDGTYVSLIAPAAIILAAENIGHLKAVATMSNRNMDKLLGRTFLGDSIATIIAGACGSIGTTTYAENIGVMSITKIFSTVSFLVAAVIAIILGFLPIFGAVVQTIPQGVFGGLSIILFGITAMTGCKLFIEANVDFSKPRNLLTAGISIVLGVGMINVVVEWGTLKIDGIGVATFSAIFLYQLLNENWGTIFRKALTKITGRNFMKTHKGQYDEQQNDLTDSQIRNDSAVIDMNKFDNNNNNSISNNDNEVTKGFNDNAVVVLDK</sequence>
<dbReference type="InterPro" id="IPR006043">
    <property type="entry name" value="NCS2"/>
</dbReference>
<dbReference type="EMBL" id="GL871208">
    <property type="protein sequence ID" value="EGC32173.1"/>
    <property type="molecule type" value="Genomic_DNA"/>
</dbReference>
<dbReference type="PANTHER" id="PTHR42810">
    <property type="entry name" value="PURINE PERMEASE C1399.01C-RELATED"/>
    <property type="match status" value="1"/>
</dbReference>
<gene>
    <name evidence="8" type="ORF">DICPUDRAFT_155904</name>
</gene>
<dbReference type="Proteomes" id="UP000001064">
    <property type="component" value="Unassembled WGS sequence"/>
</dbReference>
<reference evidence="9" key="1">
    <citation type="journal article" date="2011" name="Genome Biol.">
        <title>Comparative genomics of the social amoebae Dictyostelium discoideum and Dictyostelium purpureum.</title>
        <authorList>
            <consortium name="US DOE Joint Genome Institute (JGI-PGF)"/>
            <person name="Sucgang R."/>
            <person name="Kuo A."/>
            <person name="Tian X."/>
            <person name="Salerno W."/>
            <person name="Parikh A."/>
            <person name="Feasley C.L."/>
            <person name="Dalin E."/>
            <person name="Tu H."/>
            <person name="Huang E."/>
            <person name="Barry K."/>
            <person name="Lindquist E."/>
            <person name="Shapiro H."/>
            <person name="Bruce D."/>
            <person name="Schmutz J."/>
            <person name="Salamov A."/>
            <person name="Fey P."/>
            <person name="Gaudet P."/>
            <person name="Anjard C."/>
            <person name="Babu M.M."/>
            <person name="Basu S."/>
            <person name="Bushmanova Y."/>
            <person name="van der Wel H."/>
            <person name="Katoh-Kurasawa M."/>
            <person name="Dinh C."/>
            <person name="Coutinho P.M."/>
            <person name="Saito T."/>
            <person name="Elias M."/>
            <person name="Schaap P."/>
            <person name="Kay R.R."/>
            <person name="Henrissat B."/>
            <person name="Eichinger L."/>
            <person name="Rivero F."/>
            <person name="Putnam N.H."/>
            <person name="West C.M."/>
            <person name="Loomis W.F."/>
            <person name="Chisholm R.L."/>
            <person name="Shaulsky G."/>
            <person name="Strassmann J.E."/>
            <person name="Queller D.C."/>
            <person name="Kuspa A."/>
            <person name="Grigoriev I.V."/>
        </authorList>
    </citation>
    <scope>NUCLEOTIDE SEQUENCE [LARGE SCALE GENOMIC DNA]</scope>
    <source>
        <strain evidence="9">QSDP1</strain>
    </source>
</reference>
<feature type="transmembrane region" description="Helical" evidence="7">
    <location>
        <begin position="156"/>
        <end position="175"/>
    </location>
</feature>
<feature type="transmembrane region" description="Helical" evidence="7">
    <location>
        <begin position="75"/>
        <end position="91"/>
    </location>
</feature>
<keyword evidence="4 7" id="KW-0812">Transmembrane</keyword>
<evidence type="ECO:0000256" key="7">
    <source>
        <dbReference type="SAM" id="Phobius"/>
    </source>
</evidence>
<dbReference type="VEuPathDB" id="AmoebaDB:DICPUDRAFT_155904"/>
<dbReference type="PANTHER" id="PTHR42810:SF2">
    <property type="entry name" value="PURINE PERMEASE C1399.01C-RELATED"/>
    <property type="match status" value="1"/>
</dbReference>
<dbReference type="KEGG" id="dpp:DICPUDRAFT_155904"/>
<evidence type="ECO:0000256" key="6">
    <source>
        <dbReference type="ARBA" id="ARBA00023136"/>
    </source>
</evidence>
<proteinExistence type="inferred from homology"/>
<evidence type="ECO:0000313" key="8">
    <source>
        <dbReference type="EMBL" id="EGC32173.1"/>
    </source>
</evidence>
<feature type="transmembrane region" description="Helical" evidence="7">
    <location>
        <begin position="334"/>
        <end position="360"/>
    </location>
</feature>
<feature type="transmembrane region" description="Helical" evidence="7">
    <location>
        <begin position="187"/>
        <end position="206"/>
    </location>
</feature>
<dbReference type="Pfam" id="PF00860">
    <property type="entry name" value="Xan_ur_permease"/>
    <property type="match status" value="1"/>
</dbReference>
<dbReference type="FunCoup" id="F0ZV66">
    <property type="interactions" value="7"/>
</dbReference>
<feature type="transmembrane region" description="Helical" evidence="7">
    <location>
        <begin position="98"/>
        <end position="116"/>
    </location>
</feature>
<accession>F0ZV66</accession>
<dbReference type="RefSeq" id="XP_003291311.1">
    <property type="nucleotide sequence ID" value="XM_003291263.1"/>
</dbReference>
<evidence type="ECO:0000256" key="5">
    <source>
        <dbReference type="ARBA" id="ARBA00022989"/>
    </source>
</evidence>
<feature type="transmembrane region" description="Helical" evidence="7">
    <location>
        <begin position="301"/>
        <end position="322"/>
    </location>
</feature>
<comment type="subcellular location">
    <subcellularLocation>
        <location evidence="1">Membrane</location>
        <topology evidence="1">Multi-pass membrane protein</topology>
    </subcellularLocation>
</comment>
<keyword evidence="3" id="KW-0813">Transport</keyword>
<dbReference type="GO" id="GO:0015505">
    <property type="term" value="F:uracil:monoatomic cation symporter activity"/>
    <property type="evidence" value="ECO:0000318"/>
    <property type="project" value="GO_Central"/>
</dbReference>
<keyword evidence="6 7" id="KW-0472">Membrane</keyword>
<feature type="transmembrane region" description="Helical" evidence="7">
    <location>
        <begin position="400"/>
        <end position="418"/>
    </location>
</feature>
<keyword evidence="5 7" id="KW-1133">Transmembrane helix</keyword>
<evidence type="ECO:0000256" key="4">
    <source>
        <dbReference type="ARBA" id="ARBA00022692"/>
    </source>
</evidence>
<dbReference type="eggNOG" id="ENOG502RC3W">
    <property type="taxonomic scope" value="Eukaryota"/>
</dbReference>
<feature type="transmembrane region" description="Helical" evidence="7">
    <location>
        <begin position="213"/>
        <end position="234"/>
    </location>
</feature>
<organism evidence="8 9">
    <name type="scientific">Dictyostelium purpureum</name>
    <name type="common">Slime mold</name>
    <dbReference type="NCBI Taxonomy" id="5786"/>
    <lineage>
        <taxon>Eukaryota</taxon>
        <taxon>Amoebozoa</taxon>
        <taxon>Evosea</taxon>
        <taxon>Eumycetozoa</taxon>
        <taxon>Dictyostelia</taxon>
        <taxon>Dictyosteliales</taxon>
        <taxon>Dictyosteliaceae</taxon>
        <taxon>Dictyostelium</taxon>
    </lineage>
</organism>
<evidence type="ECO:0000256" key="1">
    <source>
        <dbReference type="ARBA" id="ARBA00004141"/>
    </source>
</evidence>
<dbReference type="AlphaFoldDB" id="F0ZV66"/>
<feature type="transmembrane region" description="Helical" evidence="7">
    <location>
        <begin position="366"/>
        <end position="388"/>
    </location>
</feature>
<evidence type="ECO:0008006" key="10">
    <source>
        <dbReference type="Google" id="ProtNLM"/>
    </source>
</evidence>
<keyword evidence="9" id="KW-1185">Reference proteome</keyword>
<dbReference type="GO" id="GO:0005886">
    <property type="term" value="C:plasma membrane"/>
    <property type="evidence" value="ECO:0000318"/>
    <property type="project" value="GO_Central"/>
</dbReference>
<dbReference type="GeneID" id="10507486"/>
<comment type="similarity">
    <text evidence="2">Belongs to the nucleobase:cation symporter-2 (NCS2) (TC 2.A.40) family.</text>
</comment>
<evidence type="ECO:0000256" key="3">
    <source>
        <dbReference type="ARBA" id="ARBA00022448"/>
    </source>
</evidence>
<protein>
    <recommendedName>
        <fullName evidence="10">Xanthine/uracil/vitamin C permease</fullName>
    </recommendedName>
</protein>
<dbReference type="InParanoid" id="F0ZV66"/>
<name>F0ZV66_DICPU</name>
<evidence type="ECO:0000313" key="9">
    <source>
        <dbReference type="Proteomes" id="UP000001064"/>
    </source>
</evidence>
<feature type="transmembrane region" description="Helical" evidence="7">
    <location>
        <begin position="128"/>
        <end position="149"/>
    </location>
</feature>
<evidence type="ECO:0000256" key="2">
    <source>
        <dbReference type="ARBA" id="ARBA00008821"/>
    </source>
</evidence>